<evidence type="ECO:0000256" key="2">
    <source>
        <dbReference type="ARBA" id="ARBA00022692"/>
    </source>
</evidence>
<evidence type="ECO:0000256" key="5">
    <source>
        <dbReference type="SAM" id="MobiDB-lite"/>
    </source>
</evidence>
<dbReference type="AlphaFoldDB" id="A0A0F7KVD1"/>
<dbReference type="OrthoDB" id="9772644at2"/>
<feature type="transmembrane region" description="Helical" evidence="6">
    <location>
        <begin position="105"/>
        <end position="121"/>
    </location>
</feature>
<sequence length="465" mass="51325">MLDLALFGFFAILMLLGLRRPFIWVLAYLYVDIVAPQKIGWSILPSLPVSLIAFLAAFGGWLLLDNKKGGCFTFRQALILVLLLYCGMTTIMADFPEAAQTKWSWVWKALLFAIFLPLTLRTRLRLEAAALFMVLSAGSIIISGGIKTLLSGGGYGTLAALVQENSGLYEGSTLSTVAIAIIPLTIWVARNGTIFPASRWTMGFALALCFAALLIPIGTQTRTGLLCIGLLAALTLRSVKYKFVYMGLGALALLAAIPFLPASYTERMSTISNHQADQSASTRLAVWQWTVDYAKENPLGGGFDAFLGNSFTYSTRVVVDEGGSREVRTEQITEEARAYHSAYFEMLGEQGWPGLFLWLWLQGLGLWQMERIRRRYRTSDDPQEKSWRGLATALQHGQLIYLLGALFIGIAYQPFVFMLIGLQIGLMTLVSRRITARKEEDRKERLASRRAANAGMSGDPDSAPA</sequence>
<keyword evidence="10" id="KW-1185">Reference proteome</keyword>
<comment type="subcellular location">
    <subcellularLocation>
        <location evidence="1">Membrane</location>
        <topology evidence="1">Multi-pass membrane protein</topology>
    </subcellularLocation>
</comment>
<feature type="region of interest" description="Disordered" evidence="5">
    <location>
        <begin position="440"/>
        <end position="465"/>
    </location>
</feature>
<dbReference type="STRING" id="1267766.WYH_02102"/>
<name>A0A0F7KVD1_9SPHN</name>
<organism evidence="9 10">
    <name type="scientific">Croceibacterium atlanticum</name>
    <dbReference type="NCBI Taxonomy" id="1267766"/>
    <lineage>
        <taxon>Bacteria</taxon>
        <taxon>Pseudomonadati</taxon>
        <taxon>Pseudomonadota</taxon>
        <taxon>Alphaproteobacteria</taxon>
        <taxon>Sphingomonadales</taxon>
        <taxon>Erythrobacteraceae</taxon>
        <taxon>Croceibacterium</taxon>
    </lineage>
</organism>
<dbReference type="InterPro" id="IPR045979">
    <property type="entry name" value="DUF5935"/>
</dbReference>
<evidence type="ECO:0000259" key="7">
    <source>
        <dbReference type="Pfam" id="PF04932"/>
    </source>
</evidence>
<evidence type="ECO:0000256" key="6">
    <source>
        <dbReference type="SAM" id="Phobius"/>
    </source>
</evidence>
<dbReference type="PANTHER" id="PTHR37422">
    <property type="entry name" value="TEICHURONIC ACID BIOSYNTHESIS PROTEIN TUAE"/>
    <property type="match status" value="1"/>
</dbReference>
<dbReference type="KEGG" id="aay:WYH_02102"/>
<feature type="transmembrane region" description="Helical" evidence="6">
    <location>
        <begin position="390"/>
        <end position="410"/>
    </location>
</feature>
<keyword evidence="9" id="KW-0436">Ligase</keyword>
<evidence type="ECO:0000256" key="1">
    <source>
        <dbReference type="ARBA" id="ARBA00004141"/>
    </source>
</evidence>
<feature type="transmembrane region" description="Helical" evidence="6">
    <location>
        <begin position="244"/>
        <end position="264"/>
    </location>
</feature>
<reference evidence="9" key="1">
    <citation type="submission" date="2015-05" db="EMBL/GenBank/DDBJ databases">
        <title>The complete genome of Altererythrobacter atlanticus strain 26DY36.</title>
        <authorList>
            <person name="Wu Y.-H."/>
            <person name="Cheng H."/>
            <person name="Wu X.-W."/>
        </authorList>
    </citation>
    <scope>NUCLEOTIDE SEQUENCE [LARGE SCALE GENOMIC DNA]</scope>
    <source>
        <strain evidence="9">26DY36</strain>
    </source>
</reference>
<feature type="domain" description="O-antigen ligase-related" evidence="7">
    <location>
        <begin position="208"/>
        <end position="359"/>
    </location>
</feature>
<keyword evidence="2 6" id="KW-0812">Transmembrane</keyword>
<dbReference type="Pfam" id="PF04932">
    <property type="entry name" value="Wzy_C"/>
    <property type="match status" value="1"/>
</dbReference>
<dbReference type="GO" id="GO:0016020">
    <property type="term" value="C:membrane"/>
    <property type="evidence" value="ECO:0007669"/>
    <property type="project" value="UniProtKB-SubCell"/>
</dbReference>
<evidence type="ECO:0000256" key="3">
    <source>
        <dbReference type="ARBA" id="ARBA00022989"/>
    </source>
</evidence>
<keyword evidence="4 6" id="KW-0472">Membrane</keyword>
<feature type="domain" description="DUF5935" evidence="8">
    <location>
        <begin position="1"/>
        <end position="193"/>
    </location>
</feature>
<dbReference type="PATRIC" id="fig|1267766.3.peg.2127"/>
<feature type="transmembrane region" description="Helical" evidence="6">
    <location>
        <begin position="43"/>
        <end position="64"/>
    </location>
</feature>
<dbReference type="InterPro" id="IPR007016">
    <property type="entry name" value="O-antigen_ligase-rel_domated"/>
</dbReference>
<dbReference type="PANTHER" id="PTHR37422:SF13">
    <property type="entry name" value="LIPOPOLYSACCHARIDE BIOSYNTHESIS PROTEIN PA4999-RELATED"/>
    <property type="match status" value="1"/>
</dbReference>
<dbReference type="GO" id="GO:0016874">
    <property type="term" value="F:ligase activity"/>
    <property type="evidence" value="ECO:0007669"/>
    <property type="project" value="UniProtKB-KW"/>
</dbReference>
<feature type="transmembrane region" description="Helical" evidence="6">
    <location>
        <begin position="128"/>
        <end position="146"/>
    </location>
</feature>
<dbReference type="Proteomes" id="UP000034392">
    <property type="component" value="Chromosome"/>
</dbReference>
<gene>
    <name evidence="9" type="ORF">WYH_02102</name>
</gene>
<feature type="transmembrane region" description="Helical" evidence="6">
    <location>
        <begin position="166"/>
        <end position="188"/>
    </location>
</feature>
<keyword evidence="3 6" id="KW-1133">Transmembrane helix</keyword>
<evidence type="ECO:0000313" key="10">
    <source>
        <dbReference type="Proteomes" id="UP000034392"/>
    </source>
</evidence>
<protein>
    <submittedName>
        <fullName evidence="9">O-Antigen ligase</fullName>
    </submittedName>
</protein>
<accession>A0A0F7KVD1</accession>
<dbReference type="RefSeq" id="WP_046903771.1">
    <property type="nucleotide sequence ID" value="NZ_CP011452.2"/>
</dbReference>
<dbReference type="Pfam" id="PF19358">
    <property type="entry name" value="DUF5935"/>
    <property type="match status" value="1"/>
</dbReference>
<evidence type="ECO:0000256" key="4">
    <source>
        <dbReference type="ARBA" id="ARBA00023136"/>
    </source>
</evidence>
<proteinExistence type="predicted"/>
<dbReference type="EMBL" id="CP011452">
    <property type="protein sequence ID" value="AKH43136.1"/>
    <property type="molecule type" value="Genomic_DNA"/>
</dbReference>
<evidence type="ECO:0000259" key="8">
    <source>
        <dbReference type="Pfam" id="PF19358"/>
    </source>
</evidence>
<feature type="transmembrane region" description="Helical" evidence="6">
    <location>
        <begin position="76"/>
        <end position="93"/>
    </location>
</feature>
<evidence type="ECO:0000313" key="9">
    <source>
        <dbReference type="EMBL" id="AKH43136.1"/>
    </source>
</evidence>
<feature type="transmembrane region" description="Helical" evidence="6">
    <location>
        <begin position="200"/>
        <end position="217"/>
    </location>
</feature>
<dbReference type="InterPro" id="IPR051533">
    <property type="entry name" value="WaaL-like"/>
</dbReference>